<gene>
    <name evidence="1" type="ORF">F4821DRAFT_254432</name>
</gene>
<evidence type="ECO:0000313" key="1">
    <source>
        <dbReference type="EMBL" id="KAI6092308.1"/>
    </source>
</evidence>
<comment type="caution">
    <text evidence="1">The sequence shown here is derived from an EMBL/GenBank/DDBJ whole genome shotgun (WGS) entry which is preliminary data.</text>
</comment>
<dbReference type="Proteomes" id="UP001497680">
    <property type="component" value="Unassembled WGS sequence"/>
</dbReference>
<name>A0ACC0DHM5_9PEZI</name>
<protein>
    <submittedName>
        <fullName evidence="1">Uncharacterized protein</fullName>
    </submittedName>
</protein>
<accession>A0ACC0DHM5</accession>
<organism evidence="1 2">
    <name type="scientific">Hypoxylon rubiginosum</name>
    <dbReference type="NCBI Taxonomy" id="110542"/>
    <lineage>
        <taxon>Eukaryota</taxon>
        <taxon>Fungi</taxon>
        <taxon>Dikarya</taxon>
        <taxon>Ascomycota</taxon>
        <taxon>Pezizomycotina</taxon>
        <taxon>Sordariomycetes</taxon>
        <taxon>Xylariomycetidae</taxon>
        <taxon>Xylariales</taxon>
        <taxon>Hypoxylaceae</taxon>
        <taxon>Hypoxylon</taxon>
    </lineage>
</organism>
<keyword evidence="2" id="KW-1185">Reference proteome</keyword>
<dbReference type="EMBL" id="MU394284">
    <property type="protein sequence ID" value="KAI6092308.1"/>
    <property type="molecule type" value="Genomic_DNA"/>
</dbReference>
<evidence type="ECO:0000313" key="2">
    <source>
        <dbReference type="Proteomes" id="UP001497680"/>
    </source>
</evidence>
<reference evidence="1 2" key="1">
    <citation type="journal article" date="2022" name="New Phytol.">
        <title>Ecological generalism drives hyperdiversity of secondary metabolite gene clusters in xylarialean endophytes.</title>
        <authorList>
            <person name="Franco M.E.E."/>
            <person name="Wisecaver J.H."/>
            <person name="Arnold A.E."/>
            <person name="Ju Y.M."/>
            <person name="Slot J.C."/>
            <person name="Ahrendt S."/>
            <person name="Moore L.P."/>
            <person name="Eastman K.E."/>
            <person name="Scott K."/>
            <person name="Konkel Z."/>
            <person name="Mondo S.J."/>
            <person name="Kuo A."/>
            <person name="Hayes R.D."/>
            <person name="Haridas S."/>
            <person name="Andreopoulos B."/>
            <person name="Riley R."/>
            <person name="LaButti K."/>
            <person name="Pangilinan J."/>
            <person name="Lipzen A."/>
            <person name="Amirebrahimi M."/>
            <person name="Yan J."/>
            <person name="Adam C."/>
            <person name="Keymanesh K."/>
            <person name="Ng V."/>
            <person name="Louie K."/>
            <person name="Northen T."/>
            <person name="Drula E."/>
            <person name="Henrissat B."/>
            <person name="Hsieh H.M."/>
            <person name="Youens-Clark K."/>
            <person name="Lutzoni F."/>
            <person name="Miadlikowska J."/>
            <person name="Eastwood D.C."/>
            <person name="Hamelin R.C."/>
            <person name="Grigoriev I.V."/>
            <person name="U'Ren J.M."/>
        </authorList>
    </citation>
    <scope>NUCLEOTIDE SEQUENCE [LARGE SCALE GENOMIC DNA]</scope>
    <source>
        <strain evidence="1 2">ER1909</strain>
    </source>
</reference>
<sequence>MARLDELERATCEVLHNVRQIDELRNAKLSVIGGLAVCHYLPQYRATDNINFITNLSTSPSSLKKRLLEKPNSPFFKRSQALFYVSPKGQEIRVDISPQWLGPYLPEAATKVEDLSYDEIPYISLTDLIVFKLDSSGLRSNPLKKDRDARDAAALVDHASRSGTIELNEKQEQVVEEALCDVGKCGPREKSWWEEQMGLNRADNDSDATPTANASKAGRPHSKSDPTPSQSKPLSNDPNTAWHYEMLDHPHMHANAHPLQPNTLRSSTNPKGGLKHSSSHSLLRDIGFIMTHPKTTLTNLVKPTVSSPLSSSMSSSSSVSSRSGASGSKAKKPKSKQQHYEAEVAADPTYTDEDEDELQYYTLDTVDSARKNAAGPQGYFDVPPRGSSMTATTEATTATLVHRPVGVRRASKIDNFDISPPATPSQVTALRRPPLMEHRSVSFVL</sequence>
<proteinExistence type="predicted"/>